<dbReference type="RefSeq" id="WP_306951983.1">
    <property type="nucleotide sequence ID" value="NZ_CP132977.1"/>
</dbReference>
<evidence type="ECO:0008006" key="4">
    <source>
        <dbReference type="Google" id="ProtNLM"/>
    </source>
</evidence>
<sequence>MQRIVDVWSSFSDHCVGAHFWLMERTSALVYLAIVLAPLMALRLYTSAWIWAPAFFVVLAPLIVFFAFVISAGMRDVALRKRSRI</sequence>
<keyword evidence="1" id="KW-0812">Transmembrane</keyword>
<name>A0ABY9MBM9_9BURK</name>
<dbReference type="EMBL" id="CP132977">
    <property type="protein sequence ID" value="WMD24004.1"/>
    <property type="molecule type" value="Genomic_DNA"/>
</dbReference>
<proteinExistence type="predicted"/>
<feature type="transmembrane region" description="Helical" evidence="1">
    <location>
        <begin position="28"/>
        <end position="45"/>
    </location>
</feature>
<keyword evidence="1" id="KW-0472">Membrane</keyword>
<gene>
    <name evidence="2" type="ORF">RAS12_30700</name>
</gene>
<feature type="transmembrane region" description="Helical" evidence="1">
    <location>
        <begin position="51"/>
        <end position="74"/>
    </location>
</feature>
<geneLocation type="plasmid" evidence="2 3">
    <name>unnamed</name>
</geneLocation>
<protein>
    <recommendedName>
        <fullName evidence="4">Transmembrane protein</fullName>
    </recommendedName>
</protein>
<dbReference type="Proteomes" id="UP001234798">
    <property type="component" value="Plasmid unnamed"/>
</dbReference>
<evidence type="ECO:0000313" key="3">
    <source>
        <dbReference type="Proteomes" id="UP001234798"/>
    </source>
</evidence>
<organism evidence="2 3">
    <name type="scientific">Achromobacter seleniivolatilans</name>
    <dbReference type="NCBI Taxonomy" id="3047478"/>
    <lineage>
        <taxon>Bacteria</taxon>
        <taxon>Pseudomonadati</taxon>
        <taxon>Pseudomonadota</taxon>
        <taxon>Betaproteobacteria</taxon>
        <taxon>Burkholderiales</taxon>
        <taxon>Alcaligenaceae</taxon>
        <taxon>Achromobacter</taxon>
    </lineage>
</organism>
<evidence type="ECO:0000313" key="2">
    <source>
        <dbReference type="EMBL" id="WMD24004.1"/>
    </source>
</evidence>
<keyword evidence="2" id="KW-0614">Plasmid</keyword>
<evidence type="ECO:0000256" key="1">
    <source>
        <dbReference type="SAM" id="Phobius"/>
    </source>
</evidence>
<accession>A0ABY9MBM9</accession>
<keyword evidence="3" id="KW-1185">Reference proteome</keyword>
<reference evidence="2 3" key="1">
    <citation type="submission" date="2023-08" db="EMBL/GenBank/DDBJ databases">
        <title>Achromobacter seleniivolatilans sp. nov., isolated from seleniferous soil.</title>
        <authorList>
            <person name="Zhang S."/>
            <person name="Li K."/>
            <person name="Peng J."/>
            <person name="Zhao Q."/>
            <person name="Wang H."/>
            <person name="Guo Y."/>
        </authorList>
    </citation>
    <scope>NUCLEOTIDE SEQUENCE [LARGE SCALE GENOMIC DNA]</scope>
    <source>
        <strain evidence="2 3">R39</strain>
        <plasmid evidence="2 3">unnamed</plasmid>
    </source>
</reference>
<keyword evidence="1" id="KW-1133">Transmembrane helix</keyword>